<dbReference type="EC" id="1.16.3.1" evidence="9"/>
<evidence type="ECO:0000256" key="8">
    <source>
        <dbReference type="ARBA" id="ARBA00036243"/>
    </source>
</evidence>
<proteinExistence type="inferred from homology"/>
<dbReference type="CDD" id="cd00907">
    <property type="entry name" value="Bacterioferritin"/>
    <property type="match status" value="1"/>
</dbReference>
<sequence>MKGKQNIIDALNALLAGELAAMDQYFIHSRMYQDWGLTKLFERIDHEFTEEKDHASALIERILFLEGTPDMTKRDGLNIGTDVPSMLKNDLQLEYDVDKALKDVIELCESEKDYQTRAVLEPLLADTEEDHAYWLEQQLGLIDRMGLQNYLQSQAG</sequence>
<dbReference type="Gene3D" id="1.20.1260.10">
    <property type="match status" value="1"/>
</dbReference>
<evidence type="ECO:0000256" key="4">
    <source>
        <dbReference type="ARBA" id="ARBA00022496"/>
    </source>
</evidence>
<dbReference type="PROSITE" id="PS50905">
    <property type="entry name" value="FERRITIN_LIKE"/>
    <property type="match status" value="1"/>
</dbReference>
<accession>A0ABU3W3N7</accession>
<evidence type="ECO:0000256" key="2">
    <source>
        <dbReference type="ARBA" id="ARBA00022434"/>
    </source>
</evidence>
<dbReference type="InterPro" id="IPR002024">
    <property type="entry name" value="Bacterioferritin"/>
</dbReference>
<feature type="domain" description="Ferritin-like diiron" evidence="11">
    <location>
        <begin position="1"/>
        <end position="146"/>
    </location>
</feature>
<dbReference type="NCBIfam" id="TIGR00754">
    <property type="entry name" value="bfr"/>
    <property type="match status" value="1"/>
</dbReference>
<protein>
    <recommendedName>
        <fullName evidence="9 10">Bacterioferritin</fullName>
        <ecNumber evidence="9">1.16.3.1</ecNumber>
    </recommendedName>
</protein>
<evidence type="ECO:0000256" key="1">
    <source>
        <dbReference type="ARBA" id="ARBA00008093"/>
    </source>
</evidence>
<comment type="similarity">
    <text evidence="1 9 10">Belongs to the bacterioferritin family.</text>
</comment>
<evidence type="ECO:0000259" key="11">
    <source>
        <dbReference type="PROSITE" id="PS50905"/>
    </source>
</evidence>
<comment type="function">
    <text evidence="9">Iron-storage protein, whose ferroxidase center binds Fe(2+), oxidizes it using dioxygen to Fe(3+), and participates in the subsequent Fe(3+) oxide mineral core formation within the central cavity of the BFR protein shell.</text>
</comment>
<dbReference type="RefSeq" id="WP_248168083.1">
    <property type="nucleotide sequence ID" value="NZ_BAABBC010000033.1"/>
</dbReference>
<dbReference type="PANTHER" id="PTHR30295">
    <property type="entry name" value="BACTERIOFERRITIN"/>
    <property type="match status" value="1"/>
</dbReference>
<dbReference type="Proteomes" id="UP001269819">
    <property type="component" value="Unassembled WGS sequence"/>
</dbReference>
<dbReference type="PANTHER" id="PTHR30295:SF9">
    <property type="entry name" value="BACTERIOFERRITIN"/>
    <property type="match status" value="1"/>
</dbReference>
<comment type="catalytic activity">
    <reaction evidence="8">
        <text>Fe(2+)(in) = Fe(2+)(out)</text>
        <dbReference type="Rhea" id="RHEA:28486"/>
        <dbReference type="ChEBI" id="CHEBI:29033"/>
    </reaction>
</comment>
<gene>
    <name evidence="12" type="primary">bfr</name>
    <name evidence="12" type="ORF">RYS15_19905</name>
</gene>
<evidence type="ECO:0000256" key="5">
    <source>
        <dbReference type="ARBA" id="ARBA00023002"/>
    </source>
</evidence>
<dbReference type="EMBL" id="JAWIIJ010000023">
    <property type="protein sequence ID" value="MDV2080960.1"/>
    <property type="molecule type" value="Genomic_DNA"/>
</dbReference>
<keyword evidence="9 10" id="KW-0479">Metal-binding</keyword>
<dbReference type="GO" id="GO:0004322">
    <property type="term" value="F:ferroxidase activity"/>
    <property type="evidence" value="ECO:0007669"/>
    <property type="project" value="UniProtKB-EC"/>
</dbReference>
<keyword evidence="6 9" id="KW-0408">Iron</keyword>
<evidence type="ECO:0000256" key="9">
    <source>
        <dbReference type="PIRNR" id="PIRNR002560"/>
    </source>
</evidence>
<evidence type="ECO:0000256" key="3">
    <source>
        <dbReference type="ARBA" id="ARBA00022448"/>
    </source>
</evidence>
<keyword evidence="13" id="KW-1185">Reference proteome</keyword>
<evidence type="ECO:0000256" key="10">
    <source>
        <dbReference type="RuleBase" id="RU000623"/>
    </source>
</evidence>
<keyword evidence="2 9" id="KW-0409">Iron storage</keyword>
<dbReference type="InterPro" id="IPR008331">
    <property type="entry name" value="Ferritin_DPS_dom"/>
</dbReference>
<dbReference type="PRINTS" id="PR00601">
    <property type="entry name" value="BACFERRITIN"/>
</dbReference>
<dbReference type="InterPro" id="IPR009040">
    <property type="entry name" value="Ferritin-like_diiron"/>
</dbReference>
<comment type="catalytic activity">
    <reaction evidence="9">
        <text>4 Fe(2+) + O2 + 4 H(+) = 4 Fe(3+) + 2 H2O</text>
        <dbReference type="Rhea" id="RHEA:11148"/>
        <dbReference type="ChEBI" id="CHEBI:15377"/>
        <dbReference type="ChEBI" id="CHEBI:15378"/>
        <dbReference type="ChEBI" id="CHEBI:15379"/>
        <dbReference type="ChEBI" id="CHEBI:29033"/>
        <dbReference type="ChEBI" id="CHEBI:29034"/>
        <dbReference type="EC" id="1.16.3.1"/>
    </reaction>
</comment>
<keyword evidence="3" id="KW-0813">Transport</keyword>
<dbReference type="PIRSF" id="PIRSF002560">
    <property type="entry name" value="Bacterioferritin"/>
    <property type="match status" value="1"/>
</dbReference>
<dbReference type="InterPro" id="IPR012347">
    <property type="entry name" value="Ferritin-like"/>
</dbReference>
<evidence type="ECO:0000313" key="12">
    <source>
        <dbReference type="EMBL" id="MDV2080960.1"/>
    </source>
</evidence>
<name>A0ABU3W3N7_9GAMM</name>
<keyword evidence="7" id="KW-0406">Ion transport</keyword>
<organism evidence="12 13">
    <name type="scientific">Marinobacter xestospongiae</name>
    <dbReference type="NCBI Taxonomy" id="994319"/>
    <lineage>
        <taxon>Bacteria</taxon>
        <taxon>Pseudomonadati</taxon>
        <taxon>Pseudomonadota</taxon>
        <taxon>Gammaproteobacteria</taxon>
        <taxon>Pseudomonadales</taxon>
        <taxon>Marinobacteraceae</taxon>
        <taxon>Marinobacter</taxon>
    </lineage>
</organism>
<keyword evidence="10" id="KW-0349">Heme</keyword>
<dbReference type="PROSITE" id="PS00549">
    <property type="entry name" value="BACTERIOFERRITIN"/>
    <property type="match status" value="1"/>
</dbReference>
<dbReference type="SUPFAM" id="SSF47240">
    <property type="entry name" value="Ferritin-like"/>
    <property type="match status" value="1"/>
</dbReference>
<evidence type="ECO:0000313" key="13">
    <source>
        <dbReference type="Proteomes" id="UP001269819"/>
    </source>
</evidence>
<dbReference type="InterPro" id="IPR009078">
    <property type="entry name" value="Ferritin-like_SF"/>
</dbReference>
<evidence type="ECO:0000256" key="6">
    <source>
        <dbReference type="ARBA" id="ARBA00023004"/>
    </source>
</evidence>
<dbReference type="Pfam" id="PF00210">
    <property type="entry name" value="Ferritin"/>
    <property type="match status" value="1"/>
</dbReference>
<comment type="caution">
    <text evidence="12">The sequence shown here is derived from an EMBL/GenBank/DDBJ whole genome shotgun (WGS) entry which is preliminary data.</text>
</comment>
<evidence type="ECO:0000256" key="7">
    <source>
        <dbReference type="ARBA" id="ARBA00023065"/>
    </source>
</evidence>
<keyword evidence="4" id="KW-0410">Iron transport</keyword>
<keyword evidence="5 12" id="KW-0560">Oxidoreductase</keyword>
<reference evidence="12 13" key="1">
    <citation type="submission" date="2023-10" db="EMBL/GenBank/DDBJ databases">
        <title>Characteristics and mechanism of a salt-tolerant marine origin heterotrophic nitrifying- aerobic denitrifying bacteria Marinobacter xestospongiae HN1.</title>
        <authorList>
            <person name="Qi R."/>
        </authorList>
    </citation>
    <scope>NUCLEOTIDE SEQUENCE [LARGE SCALE GENOMIC DNA]</scope>
    <source>
        <strain evidence="12 13">HN1</strain>
    </source>
</reference>